<feature type="transmembrane region" description="Helical" evidence="7">
    <location>
        <begin position="179"/>
        <end position="201"/>
    </location>
</feature>
<comment type="subcellular location">
    <subcellularLocation>
        <location evidence="1 7">Cell membrane</location>
        <topology evidence="1 7">Multi-pass membrane protein</topology>
    </subcellularLocation>
</comment>
<keyword evidence="10" id="KW-1185">Reference proteome</keyword>
<comment type="similarity">
    <text evidence="7">Belongs to the binding-protein-dependent transport system permease family.</text>
</comment>
<dbReference type="InterPro" id="IPR035906">
    <property type="entry name" value="MetI-like_sf"/>
</dbReference>
<dbReference type="GO" id="GO:0055085">
    <property type="term" value="P:transmembrane transport"/>
    <property type="evidence" value="ECO:0007669"/>
    <property type="project" value="InterPro"/>
</dbReference>
<sequence>MLTEKRNWGWHVLLILIVMAIMLPVLFMISNSFKTLQESYHAILQLIPAKPTFSNYLTLNKQINLLRMVSNTFLMAMIVTLGKVATGLLAAYAFQNFHFKGKRLVYFIFVATIFVPFTTVMIPNYLVIAKMNLLNNVIGVALPQMADATGIMLFIKAMGKIPASLTESAKVDGIPNRKIFMNLIIPLLKPSIISVGAIFFINSWNEYVWPTLVLKDKSSFTLPLALQNYISSEGGTNFPLAMALAVIMIVPPLLIYMIFQRYILNSISTSGLK</sequence>
<dbReference type="GO" id="GO:0005886">
    <property type="term" value="C:plasma membrane"/>
    <property type="evidence" value="ECO:0007669"/>
    <property type="project" value="UniProtKB-SubCell"/>
</dbReference>
<keyword evidence="5 7" id="KW-1133">Transmembrane helix</keyword>
<keyword evidence="4 7" id="KW-0812">Transmembrane</keyword>
<dbReference type="PATRIC" id="fig|1423766.4.peg.2428"/>
<evidence type="ECO:0000259" key="8">
    <source>
        <dbReference type="PROSITE" id="PS50928"/>
    </source>
</evidence>
<feature type="transmembrane region" description="Helical" evidence="7">
    <location>
        <begin position="104"/>
        <end position="126"/>
    </location>
</feature>
<evidence type="ECO:0000256" key="6">
    <source>
        <dbReference type="ARBA" id="ARBA00023136"/>
    </source>
</evidence>
<name>A0A0R1NQS9_9LACO</name>
<dbReference type="SUPFAM" id="SSF161098">
    <property type="entry name" value="MetI-like"/>
    <property type="match status" value="1"/>
</dbReference>
<dbReference type="Proteomes" id="UP000051439">
    <property type="component" value="Unassembled WGS sequence"/>
</dbReference>
<gene>
    <name evidence="9" type="ORF">FC98_GL002337</name>
</gene>
<dbReference type="PROSITE" id="PS50928">
    <property type="entry name" value="ABC_TM1"/>
    <property type="match status" value="1"/>
</dbReference>
<dbReference type="CDD" id="cd06261">
    <property type="entry name" value="TM_PBP2"/>
    <property type="match status" value="1"/>
</dbReference>
<dbReference type="PANTHER" id="PTHR43744">
    <property type="entry name" value="ABC TRANSPORTER PERMEASE PROTEIN MG189-RELATED-RELATED"/>
    <property type="match status" value="1"/>
</dbReference>
<keyword evidence="2 7" id="KW-0813">Transport</keyword>
<dbReference type="Gene3D" id="1.10.3720.10">
    <property type="entry name" value="MetI-like"/>
    <property type="match status" value="1"/>
</dbReference>
<evidence type="ECO:0000256" key="1">
    <source>
        <dbReference type="ARBA" id="ARBA00004651"/>
    </source>
</evidence>
<evidence type="ECO:0000256" key="3">
    <source>
        <dbReference type="ARBA" id="ARBA00022475"/>
    </source>
</evidence>
<dbReference type="InterPro" id="IPR000515">
    <property type="entry name" value="MetI-like"/>
</dbReference>
<dbReference type="PANTHER" id="PTHR43744:SF8">
    <property type="entry name" value="SN-GLYCEROL-3-PHOSPHATE TRANSPORT SYSTEM PERMEASE PROTEIN UGPE"/>
    <property type="match status" value="1"/>
</dbReference>
<feature type="transmembrane region" description="Helical" evidence="7">
    <location>
        <begin position="73"/>
        <end position="92"/>
    </location>
</feature>
<dbReference type="Pfam" id="PF00528">
    <property type="entry name" value="BPD_transp_1"/>
    <property type="match status" value="1"/>
</dbReference>
<keyword evidence="6 7" id="KW-0472">Membrane</keyword>
<proteinExistence type="inferred from homology"/>
<feature type="transmembrane region" description="Helical" evidence="7">
    <location>
        <begin position="238"/>
        <end position="259"/>
    </location>
</feature>
<reference evidence="9 10" key="1">
    <citation type="journal article" date="2015" name="Genome Announc.">
        <title>Expanding the biotechnology potential of lactobacilli through comparative genomics of 213 strains and associated genera.</title>
        <authorList>
            <person name="Sun Z."/>
            <person name="Harris H.M."/>
            <person name="McCann A."/>
            <person name="Guo C."/>
            <person name="Argimon S."/>
            <person name="Zhang W."/>
            <person name="Yang X."/>
            <person name="Jeffery I.B."/>
            <person name="Cooney J.C."/>
            <person name="Kagawa T.F."/>
            <person name="Liu W."/>
            <person name="Song Y."/>
            <person name="Salvetti E."/>
            <person name="Wrobel A."/>
            <person name="Rasinkangas P."/>
            <person name="Parkhill J."/>
            <person name="Rea M.C."/>
            <person name="O'Sullivan O."/>
            <person name="Ritari J."/>
            <person name="Douillard F.P."/>
            <person name="Paul Ross R."/>
            <person name="Yang R."/>
            <person name="Briner A.E."/>
            <person name="Felis G.E."/>
            <person name="de Vos W.M."/>
            <person name="Barrangou R."/>
            <person name="Klaenhammer T.R."/>
            <person name="Caufield P.W."/>
            <person name="Cui Y."/>
            <person name="Zhang H."/>
            <person name="O'Toole P.W."/>
        </authorList>
    </citation>
    <scope>NUCLEOTIDE SEQUENCE [LARGE SCALE GENOMIC DNA]</scope>
    <source>
        <strain evidence="9 10">DSM 19906</strain>
    </source>
</reference>
<evidence type="ECO:0000256" key="4">
    <source>
        <dbReference type="ARBA" id="ARBA00022692"/>
    </source>
</evidence>
<accession>A0A0R1NQS9</accession>
<dbReference type="RefSeq" id="WP_008858381.1">
    <property type="nucleotide sequence ID" value="NZ_AZEB01000006.1"/>
</dbReference>
<feature type="transmembrane region" description="Helical" evidence="7">
    <location>
        <begin position="138"/>
        <end position="158"/>
    </location>
</feature>
<dbReference type="AlphaFoldDB" id="A0A0R1NQS9"/>
<feature type="domain" description="ABC transmembrane type-1" evidence="8">
    <location>
        <begin position="69"/>
        <end position="259"/>
    </location>
</feature>
<evidence type="ECO:0000313" key="9">
    <source>
        <dbReference type="EMBL" id="KRL22454.1"/>
    </source>
</evidence>
<evidence type="ECO:0000256" key="5">
    <source>
        <dbReference type="ARBA" id="ARBA00022989"/>
    </source>
</evidence>
<evidence type="ECO:0000256" key="7">
    <source>
        <dbReference type="RuleBase" id="RU363032"/>
    </source>
</evidence>
<feature type="transmembrane region" description="Helical" evidence="7">
    <location>
        <begin position="12"/>
        <end position="30"/>
    </location>
</feature>
<organism evidence="9 10">
    <name type="scientific">Lentilactobacillus kisonensis DSM 19906 = JCM 15041</name>
    <dbReference type="NCBI Taxonomy" id="1423766"/>
    <lineage>
        <taxon>Bacteria</taxon>
        <taxon>Bacillati</taxon>
        <taxon>Bacillota</taxon>
        <taxon>Bacilli</taxon>
        <taxon>Lactobacillales</taxon>
        <taxon>Lactobacillaceae</taxon>
        <taxon>Lentilactobacillus</taxon>
    </lineage>
</organism>
<keyword evidence="3" id="KW-1003">Cell membrane</keyword>
<evidence type="ECO:0000313" key="10">
    <source>
        <dbReference type="Proteomes" id="UP000051439"/>
    </source>
</evidence>
<comment type="caution">
    <text evidence="9">The sequence shown here is derived from an EMBL/GenBank/DDBJ whole genome shotgun (WGS) entry which is preliminary data.</text>
</comment>
<protein>
    <submittedName>
        <fullName evidence="9">ABC transporter, permease protein</fullName>
    </submittedName>
</protein>
<dbReference type="EMBL" id="AZEB01000006">
    <property type="protein sequence ID" value="KRL22454.1"/>
    <property type="molecule type" value="Genomic_DNA"/>
</dbReference>
<evidence type="ECO:0000256" key="2">
    <source>
        <dbReference type="ARBA" id="ARBA00022448"/>
    </source>
</evidence>